<name>A0A0A9G1J1_ARUDO</name>
<protein>
    <submittedName>
        <fullName evidence="1">Uncharacterized protein</fullName>
    </submittedName>
</protein>
<proteinExistence type="predicted"/>
<reference evidence="1" key="2">
    <citation type="journal article" date="2015" name="Data Brief">
        <title>Shoot transcriptome of the giant reed, Arundo donax.</title>
        <authorList>
            <person name="Barrero R.A."/>
            <person name="Guerrero F.D."/>
            <person name="Moolhuijzen P."/>
            <person name="Goolsby J.A."/>
            <person name="Tidwell J."/>
            <person name="Bellgard S.E."/>
            <person name="Bellgard M.I."/>
        </authorList>
    </citation>
    <scope>NUCLEOTIDE SEQUENCE</scope>
    <source>
        <tissue evidence="1">Shoot tissue taken approximately 20 cm above the soil surface</tissue>
    </source>
</reference>
<reference evidence="1" key="1">
    <citation type="submission" date="2014-09" db="EMBL/GenBank/DDBJ databases">
        <authorList>
            <person name="Magalhaes I.L.F."/>
            <person name="Oliveira U."/>
            <person name="Santos F.R."/>
            <person name="Vidigal T.H.D.A."/>
            <person name="Brescovit A.D."/>
            <person name="Santos A.J."/>
        </authorList>
    </citation>
    <scope>NUCLEOTIDE SEQUENCE</scope>
    <source>
        <tissue evidence="1">Shoot tissue taken approximately 20 cm above the soil surface</tissue>
    </source>
</reference>
<accession>A0A0A9G1J1</accession>
<dbReference type="EMBL" id="GBRH01179514">
    <property type="protein sequence ID" value="JAE18382.1"/>
    <property type="molecule type" value="Transcribed_RNA"/>
</dbReference>
<organism evidence="1">
    <name type="scientific">Arundo donax</name>
    <name type="common">Giant reed</name>
    <name type="synonym">Donax arundinaceus</name>
    <dbReference type="NCBI Taxonomy" id="35708"/>
    <lineage>
        <taxon>Eukaryota</taxon>
        <taxon>Viridiplantae</taxon>
        <taxon>Streptophyta</taxon>
        <taxon>Embryophyta</taxon>
        <taxon>Tracheophyta</taxon>
        <taxon>Spermatophyta</taxon>
        <taxon>Magnoliopsida</taxon>
        <taxon>Liliopsida</taxon>
        <taxon>Poales</taxon>
        <taxon>Poaceae</taxon>
        <taxon>PACMAD clade</taxon>
        <taxon>Arundinoideae</taxon>
        <taxon>Arundineae</taxon>
        <taxon>Arundo</taxon>
    </lineage>
</organism>
<evidence type="ECO:0000313" key="1">
    <source>
        <dbReference type="EMBL" id="JAE18382.1"/>
    </source>
</evidence>
<sequence length="60" mass="7190">MYLKLNHSQLPQLHSESCNHHHPNKLLLLHQYSTTGRKVCCYPLAHTNHRHHWLKSIHLH</sequence>
<dbReference type="AlphaFoldDB" id="A0A0A9G1J1"/>